<dbReference type="EMBL" id="JAFBFI010000002">
    <property type="protein sequence ID" value="MBM7691249.1"/>
    <property type="molecule type" value="Genomic_DNA"/>
</dbReference>
<protein>
    <submittedName>
        <fullName evidence="2">Glycosyltransferase involved in cell wall biosynthesis</fullName>
    </submittedName>
</protein>
<organism evidence="2 3">
    <name type="scientific">Peribacillus deserti</name>
    <dbReference type="NCBI Taxonomy" id="673318"/>
    <lineage>
        <taxon>Bacteria</taxon>
        <taxon>Bacillati</taxon>
        <taxon>Bacillota</taxon>
        <taxon>Bacilli</taxon>
        <taxon>Bacillales</taxon>
        <taxon>Bacillaceae</taxon>
        <taxon>Peribacillus</taxon>
    </lineage>
</organism>
<accession>A0ABS2QEX5</accession>
<dbReference type="Pfam" id="PF00534">
    <property type="entry name" value="Glycos_transf_1"/>
    <property type="match status" value="1"/>
</dbReference>
<gene>
    <name evidence="2" type="ORF">JOC77_000654</name>
</gene>
<evidence type="ECO:0000259" key="1">
    <source>
        <dbReference type="Pfam" id="PF00534"/>
    </source>
</evidence>
<feature type="domain" description="Glycosyl transferase family 1" evidence="1">
    <location>
        <begin position="166"/>
        <end position="331"/>
    </location>
</feature>
<dbReference type="RefSeq" id="WP_204538465.1">
    <property type="nucleotide sequence ID" value="NZ_JAFBFI010000002.1"/>
</dbReference>
<reference evidence="2 3" key="1">
    <citation type="submission" date="2021-01" db="EMBL/GenBank/DDBJ databases">
        <title>Genomic Encyclopedia of Type Strains, Phase IV (KMG-IV): sequencing the most valuable type-strain genomes for metagenomic binning, comparative biology and taxonomic classification.</title>
        <authorList>
            <person name="Goeker M."/>
        </authorList>
    </citation>
    <scope>NUCLEOTIDE SEQUENCE [LARGE SCALE GENOMIC DNA]</scope>
    <source>
        <strain evidence="2 3">DSM 105482</strain>
    </source>
</reference>
<evidence type="ECO:0000313" key="3">
    <source>
        <dbReference type="Proteomes" id="UP000823486"/>
    </source>
</evidence>
<dbReference type="Proteomes" id="UP000823486">
    <property type="component" value="Unassembled WGS sequence"/>
</dbReference>
<evidence type="ECO:0000313" key="2">
    <source>
        <dbReference type="EMBL" id="MBM7691249.1"/>
    </source>
</evidence>
<keyword evidence="3" id="KW-1185">Reference proteome</keyword>
<dbReference type="PANTHER" id="PTHR12526">
    <property type="entry name" value="GLYCOSYLTRANSFERASE"/>
    <property type="match status" value="1"/>
</dbReference>
<dbReference type="Gene3D" id="3.40.50.2000">
    <property type="entry name" value="Glycogen Phosphorylase B"/>
    <property type="match status" value="1"/>
</dbReference>
<proteinExistence type="predicted"/>
<dbReference type="SUPFAM" id="SSF53756">
    <property type="entry name" value="UDP-Glycosyltransferase/glycogen phosphorylase"/>
    <property type="match status" value="1"/>
</dbReference>
<dbReference type="InterPro" id="IPR001296">
    <property type="entry name" value="Glyco_trans_1"/>
</dbReference>
<sequence length="363" mass="41333">MNVLFVFYVPSGGVETLNRQRSKALKKYNINSHFLYYEKRRDLVNDHGGPTFITNDNKEIKKILKKGNYSAIIVVSDFLALPRFRSMGYKGKIIIEIQGYGPKETARRALQNAIPHVTAHADAFLNPKTPHIVQLINELYPSFPQFSFNNCFDTAQFSYQPVTAAPEPMVAWIGRIEDNKNWKEFLHIGHQLITKHNPNIQLHMFEDPTLGDPKERIEFERLLTELNVRKNLTLHANVPNSQMEEIFSRIGDSGGFLCSTSKVEGAPYSILEAMSCKCPILTTDSDGVRSSIIHNQTGKYYTIGNIAEALTEAIELMTNLPIREKIRTNAFEHVMNHFNPDLYSRNFISMLEALGIPFNPQNT</sequence>
<name>A0ABS2QEX5_9BACI</name>
<comment type="caution">
    <text evidence="2">The sequence shown here is derived from an EMBL/GenBank/DDBJ whole genome shotgun (WGS) entry which is preliminary data.</text>
</comment>
<dbReference type="CDD" id="cd03801">
    <property type="entry name" value="GT4_PimA-like"/>
    <property type="match status" value="1"/>
</dbReference>